<reference evidence="4" key="1">
    <citation type="submission" date="2016-06" db="UniProtKB">
        <authorList>
            <consortium name="WormBaseParasite"/>
        </authorList>
    </citation>
    <scope>IDENTIFICATION</scope>
</reference>
<organism evidence="4">
    <name type="scientific">Gongylonema pulchrum</name>
    <dbReference type="NCBI Taxonomy" id="637853"/>
    <lineage>
        <taxon>Eukaryota</taxon>
        <taxon>Metazoa</taxon>
        <taxon>Ecdysozoa</taxon>
        <taxon>Nematoda</taxon>
        <taxon>Chromadorea</taxon>
        <taxon>Rhabditida</taxon>
        <taxon>Spirurina</taxon>
        <taxon>Spiruromorpha</taxon>
        <taxon>Spiruroidea</taxon>
        <taxon>Gongylonematidae</taxon>
        <taxon>Gongylonema</taxon>
    </lineage>
</organism>
<dbReference type="AlphaFoldDB" id="A0A183DB98"/>
<dbReference type="EMBL" id="UYRT01013387">
    <property type="protein sequence ID" value="VDK52976.1"/>
    <property type="molecule type" value="Genomic_DNA"/>
</dbReference>
<reference evidence="2 3" key="2">
    <citation type="submission" date="2018-11" db="EMBL/GenBank/DDBJ databases">
        <authorList>
            <consortium name="Pathogen Informatics"/>
        </authorList>
    </citation>
    <scope>NUCLEOTIDE SEQUENCE [LARGE SCALE GENOMIC DNA]</scope>
</reference>
<proteinExistence type="predicted"/>
<evidence type="ECO:0000313" key="4">
    <source>
        <dbReference type="WBParaSite" id="GPUH_0000599701-mRNA-1"/>
    </source>
</evidence>
<accession>A0A183DB98</accession>
<feature type="compositionally biased region" description="Low complexity" evidence="1">
    <location>
        <begin position="23"/>
        <end position="41"/>
    </location>
</feature>
<evidence type="ECO:0000313" key="3">
    <source>
        <dbReference type="Proteomes" id="UP000271098"/>
    </source>
</evidence>
<sequence>MLKVILQVSPPLLYSLTFSAQQRPCTPNSSSSSSSAGRPTARTARASDVVFSESFLFHVTPQMLDRCHIVIEAC</sequence>
<dbReference type="Proteomes" id="UP000271098">
    <property type="component" value="Unassembled WGS sequence"/>
</dbReference>
<protein>
    <submittedName>
        <fullName evidence="4">Secreted protein</fullName>
    </submittedName>
</protein>
<name>A0A183DB98_9BILA</name>
<evidence type="ECO:0000313" key="2">
    <source>
        <dbReference type="EMBL" id="VDK52976.1"/>
    </source>
</evidence>
<dbReference type="WBParaSite" id="GPUH_0000599701-mRNA-1">
    <property type="protein sequence ID" value="GPUH_0000599701-mRNA-1"/>
    <property type="gene ID" value="GPUH_0000599701"/>
</dbReference>
<evidence type="ECO:0000256" key="1">
    <source>
        <dbReference type="SAM" id="MobiDB-lite"/>
    </source>
</evidence>
<feature type="region of interest" description="Disordered" evidence="1">
    <location>
        <begin position="21"/>
        <end position="41"/>
    </location>
</feature>
<keyword evidence="3" id="KW-1185">Reference proteome</keyword>
<gene>
    <name evidence="2" type="ORF">GPUH_LOCUS5989</name>
</gene>